<dbReference type="Gene3D" id="2.60.40.10">
    <property type="entry name" value="Immunoglobulins"/>
    <property type="match status" value="1"/>
</dbReference>
<reference evidence="4" key="3">
    <citation type="submission" date="2012-09" db="EMBL/GenBank/DDBJ databases">
        <authorList>
            <consortium name="VectorBase"/>
        </authorList>
    </citation>
    <scope>NUCLEOTIDE SEQUENCE</scope>
    <source>
        <strain evidence="4">Liverpool</strain>
    </source>
</reference>
<dbReference type="OMA" id="FKPPQIV"/>
<evidence type="ECO:0000313" key="5">
    <source>
        <dbReference type="Proteomes" id="UP000682892"/>
    </source>
</evidence>
<dbReference type="CDD" id="cd00096">
    <property type="entry name" value="Ig"/>
    <property type="match status" value="1"/>
</dbReference>
<dbReference type="AlphaFoldDB" id="Q0IE99"/>
<dbReference type="SUPFAM" id="SSF48726">
    <property type="entry name" value="Immunoglobulin"/>
    <property type="match status" value="1"/>
</dbReference>
<evidence type="ECO:0000313" key="4">
    <source>
        <dbReference type="EMBL" id="EAT34811.1"/>
    </source>
</evidence>
<dbReference type="EMBL" id="CH477955">
    <property type="protein sequence ID" value="EAT34811.1"/>
    <property type="molecule type" value="Genomic_DNA"/>
</dbReference>
<reference evidence="4" key="2">
    <citation type="journal article" date="2007" name="Science">
        <title>Genome sequence of Aedes aegypti, a major arbovirus vector.</title>
        <authorList>
            <person name="Nene V."/>
            <person name="Wortman J.R."/>
            <person name="Lawson D."/>
            <person name="Haas B."/>
            <person name="Kodira C."/>
            <person name="Tu Z.J."/>
            <person name="Loftus B."/>
            <person name="Xi Z."/>
            <person name="Megy K."/>
            <person name="Grabherr M."/>
            <person name="Ren Q."/>
            <person name="Zdobnov E.M."/>
            <person name="Lobo N.F."/>
            <person name="Campbell K.S."/>
            <person name="Brown S.E."/>
            <person name="Bonaldo M.F."/>
            <person name="Zhu J."/>
            <person name="Sinkins S.P."/>
            <person name="Hogenkamp D.G."/>
            <person name="Amedeo P."/>
            <person name="Arensburger P."/>
            <person name="Atkinson P.W."/>
            <person name="Bidwell S."/>
            <person name="Biedler J."/>
            <person name="Birney E."/>
            <person name="Bruggner R.V."/>
            <person name="Costas J."/>
            <person name="Coy M.R."/>
            <person name="Crabtree J."/>
            <person name="Crawford M."/>
            <person name="Debruyn B."/>
            <person name="Decaprio D."/>
            <person name="Eiglmeier K."/>
            <person name="Eisenstadt E."/>
            <person name="El-Dorry H."/>
            <person name="Gelbart W.M."/>
            <person name="Gomes S.L."/>
            <person name="Hammond M."/>
            <person name="Hannick L.I."/>
            <person name="Hogan J.R."/>
            <person name="Holmes M.H."/>
            <person name="Jaffe D."/>
            <person name="Johnston J.S."/>
            <person name="Kennedy R.C."/>
            <person name="Koo H."/>
            <person name="Kravitz S."/>
            <person name="Kriventseva E.V."/>
            <person name="Kulp D."/>
            <person name="Labutti K."/>
            <person name="Lee E."/>
            <person name="Li S."/>
            <person name="Lovin D.D."/>
            <person name="Mao C."/>
            <person name="Mauceli E."/>
            <person name="Menck C.F."/>
            <person name="Miller J.R."/>
            <person name="Montgomery P."/>
            <person name="Mori A."/>
            <person name="Nascimento A.L."/>
            <person name="Naveira H.F."/>
            <person name="Nusbaum C."/>
            <person name="O'leary S."/>
            <person name="Orvis J."/>
            <person name="Pertea M."/>
            <person name="Quesneville H."/>
            <person name="Reidenbach K.R."/>
            <person name="Rogers Y.H."/>
            <person name="Roth C.W."/>
            <person name="Schneider J.R."/>
            <person name="Schatz M."/>
            <person name="Shumway M."/>
            <person name="Stanke M."/>
            <person name="Stinson E.O."/>
            <person name="Tubio J.M."/>
            <person name="Vanzee J.P."/>
            <person name="Verjovski-Almeida S."/>
            <person name="Werner D."/>
            <person name="White O."/>
            <person name="Wyder S."/>
            <person name="Zeng Q."/>
            <person name="Zhao Q."/>
            <person name="Zhao Y."/>
            <person name="Hill C.A."/>
            <person name="Raikhel A.S."/>
            <person name="Soares M.B."/>
            <person name="Knudson D.L."/>
            <person name="Lee N.H."/>
            <person name="Galagan J."/>
            <person name="Salzberg S.L."/>
            <person name="Paulsen I.T."/>
            <person name="Dimopoulos G."/>
            <person name="Collins F.H."/>
            <person name="Birren B."/>
            <person name="Fraser-Liggett C.M."/>
            <person name="Severson D.W."/>
        </authorList>
    </citation>
    <scope>NUCLEOTIDE SEQUENCE [LARGE SCALE GENOMIC DNA]</scope>
    <source>
        <strain evidence="4">Liverpool</strain>
    </source>
</reference>
<dbReference type="InterPro" id="IPR003598">
    <property type="entry name" value="Ig_sub2"/>
</dbReference>
<organism evidence="4 5">
    <name type="scientific">Aedes aegypti</name>
    <name type="common">Yellowfever mosquito</name>
    <name type="synonym">Culex aegypti</name>
    <dbReference type="NCBI Taxonomy" id="7159"/>
    <lineage>
        <taxon>Eukaryota</taxon>
        <taxon>Metazoa</taxon>
        <taxon>Ecdysozoa</taxon>
        <taxon>Arthropoda</taxon>
        <taxon>Hexapoda</taxon>
        <taxon>Insecta</taxon>
        <taxon>Pterygota</taxon>
        <taxon>Neoptera</taxon>
        <taxon>Endopterygota</taxon>
        <taxon>Diptera</taxon>
        <taxon>Nematocera</taxon>
        <taxon>Culicoidea</taxon>
        <taxon>Culicidae</taxon>
        <taxon>Culicinae</taxon>
        <taxon>Aedini</taxon>
        <taxon>Aedes</taxon>
        <taxon>Stegomyia</taxon>
    </lineage>
</organism>
<dbReference type="InterPro" id="IPR007110">
    <property type="entry name" value="Ig-like_dom"/>
</dbReference>
<dbReference type="PROSITE" id="PS50835">
    <property type="entry name" value="IG_LIKE"/>
    <property type="match status" value="1"/>
</dbReference>
<dbReference type="Pfam" id="PF07679">
    <property type="entry name" value="I-set"/>
    <property type="match status" value="1"/>
</dbReference>
<dbReference type="PANTHER" id="PTHR47633:SF8">
    <property type="entry name" value="SPEG NEIGHBOR PROTEIN"/>
    <property type="match status" value="1"/>
</dbReference>
<proteinExistence type="predicted"/>
<dbReference type="InterPro" id="IPR003599">
    <property type="entry name" value="Ig_sub"/>
</dbReference>
<protein>
    <submittedName>
        <fullName evidence="4">AAEL012977-PA</fullName>
    </submittedName>
</protein>
<dbReference type="FunFam" id="2.60.40.10:FF:000032">
    <property type="entry name" value="palladin isoform X1"/>
    <property type="match status" value="1"/>
</dbReference>
<dbReference type="PANTHER" id="PTHR47633">
    <property type="entry name" value="IMMUNOGLOBULIN"/>
    <property type="match status" value="1"/>
</dbReference>
<sequence length="105" mass="11960">KPPKISSMTSNVTRQEGKRVRLVCKVQGEPPPKVTWFKDKRSINRNVTKYAQVHLKKRSELIIHSVIPSDAGEYECRAKNKYAKISNSTQLRVTAKHSSTKQPSK</sequence>
<dbReference type="PhylomeDB" id="Q0IE99"/>
<accession>Q0IE99</accession>
<dbReference type="InterPro" id="IPR013098">
    <property type="entry name" value="Ig_I-set"/>
</dbReference>
<dbReference type="STRING" id="7159.Q0IE99"/>
<gene>
    <name evidence="4" type="ORF">AaeL_AAEL012977</name>
</gene>
<dbReference type="SMART" id="SM00408">
    <property type="entry name" value="IGc2"/>
    <property type="match status" value="1"/>
</dbReference>
<evidence type="ECO:0000259" key="3">
    <source>
        <dbReference type="PROSITE" id="PS50835"/>
    </source>
</evidence>
<dbReference type="HOGENOM" id="CLU_145026_1_1_1"/>
<feature type="domain" description="Ig-like" evidence="3">
    <location>
        <begin position="3"/>
        <end position="94"/>
    </location>
</feature>
<dbReference type="InterPro" id="IPR036179">
    <property type="entry name" value="Ig-like_dom_sf"/>
</dbReference>
<dbReference type="InterPro" id="IPR013783">
    <property type="entry name" value="Ig-like_fold"/>
</dbReference>
<reference evidence="4" key="1">
    <citation type="submission" date="2005-10" db="EMBL/GenBank/DDBJ databases">
        <authorList>
            <person name="Loftus B.J."/>
            <person name="Nene V.M."/>
            <person name="Hannick L.I."/>
            <person name="Bidwell S."/>
            <person name="Haas B."/>
            <person name="Amedeo P."/>
            <person name="Orvis J."/>
            <person name="Wortman J.R."/>
            <person name="White O.R."/>
            <person name="Salzberg S."/>
            <person name="Shumway M."/>
            <person name="Koo H."/>
            <person name="Zhao Y."/>
            <person name="Holmes M."/>
            <person name="Miller J."/>
            <person name="Schatz M."/>
            <person name="Pop M."/>
            <person name="Pai G."/>
            <person name="Utterback T."/>
            <person name="Rogers Y.-H."/>
            <person name="Kravitz S."/>
            <person name="Fraser C.M."/>
        </authorList>
    </citation>
    <scope>NUCLEOTIDE SEQUENCE</scope>
    <source>
        <strain evidence="4">Liverpool</strain>
    </source>
</reference>
<keyword evidence="2" id="KW-0393">Immunoglobulin domain</keyword>
<dbReference type="PaxDb" id="7159-AAEL012977-PA"/>
<keyword evidence="1" id="KW-1015">Disulfide bond</keyword>
<dbReference type="Proteomes" id="UP000682892">
    <property type="component" value="Unassembled WGS sequence"/>
</dbReference>
<feature type="non-terminal residue" evidence="4">
    <location>
        <position position="1"/>
    </location>
</feature>
<evidence type="ECO:0000256" key="2">
    <source>
        <dbReference type="ARBA" id="ARBA00023319"/>
    </source>
</evidence>
<evidence type="ECO:0000256" key="1">
    <source>
        <dbReference type="ARBA" id="ARBA00023157"/>
    </source>
</evidence>
<dbReference type="GO" id="GO:0004672">
    <property type="term" value="F:protein kinase activity"/>
    <property type="evidence" value="ECO:0007669"/>
    <property type="project" value="TreeGrafter"/>
</dbReference>
<name>Q0IE99_AEDAE</name>
<dbReference type="eggNOG" id="ENOG502S56E">
    <property type="taxonomic scope" value="Eukaryota"/>
</dbReference>
<dbReference type="SMART" id="SM00409">
    <property type="entry name" value="IG"/>
    <property type="match status" value="1"/>
</dbReference>
<dbReference type="VEuPathDB" id="VectorBase:AAEL019712"/>